<dbReference type="Proteomes" id="UP001515480">
    <property type="component" value="Unassembled WGS sequence"/>
</dbReference>
<feature type="compositionally biased region" description="Polar residues" evidence="1">
    <location>
        <begin position="39"/>
        <end position="50"/>
    </location>
</feature>
<evidence type="ECO:0000313" key="2">
    <source>
        <dbReference type="EMBL" id="KAL1523096.1"/>
    </source>
</evidence>
<reference evidence="2 3" key="1">
    <citation type="journal article" date="2024" name="Science">
        <title>Giant polyketide synthase enzymes in the biosynthesis of giant marine polyether toxins.</title>
        <authorList>
            <person name="Fallon T.R."/>
            <person name="Shende V.V."/>
            <person name="Wierzbicki I.H."/>
            <person name="Pendleton A.L."/>
            <person name="Watervoot N.F."/>
            <person name="Auber R.P."/>
            <person name="Gonzalez D.J."/>
            <person name="Wisecaver J.H."/>
            <person name="Moore B.S."/>
        </authorList>
    </citation>
    <scope>NUCLEOTIDE SEQUENCE [LARGE SCALE GENOMIC DNA]</scope>
    <source>
        <strain evidence="2 3">12B1</strain>
    </source>
</reference>
<sequence>MTSRGFPRQRSRSSVSQARSAGVNELTPWWNVAGGPRSFQCTRTPSSNQDSTRRGAPMSCQACKLARTLSL</sequence>
<organism evidence="2 3">
    <name type="scientific">Prymnesium parvum</name>
    <name type="common">Toxic golden alga</name>
    <dbReference type="NCBI Taxonomy" id="97485"/>
    <lineage>
        <taxon>Eukaryota</taxon>
        <taxon>Haptista</taxon>
        <taxon>Haptophyta</taxon>
        <taxon>Prymnesiophyceae</taxon>
        <taxon>Prymnesiales</taxon>
        <taxon>Prymnesiaceae</taxon>
        <taxon>Prymnesium</taxon>
    </lineage>
</organism>
<keyword evidence="3" id="KW-1185">Reference proteome</keyword>
<feature type="compositionally biased region" description="Low complexity" evidence="1">
    <location>
        <begin position="12"/>
        <end position="21"/>
    </location>
</feature>
<name>A0AB34JR33_PRYPA</name>
<gene>
    <name evidence="2" type="ORF">AB1Y20_018055</name>
</gene>
<feature type="region of interest" description="Disordered" evidence="1">
    <location>
        <begin position="37"/>
        <end position="58"/>
    </location>
</feature>
<protein>
    <submittedName>
        <fullName evidence="2">Uncharacterized protein</fullName>
    </submittedName>
</protein>
<evidence type="ECO:0000256" key="1">
    <source>
        <dbReference type="SAM" id="MobiDB-lite"/>
    </source>
</evidence>
<dbReference type="AlphaFoldDB" id="A0AB34JR33"/>
<comment type="caution">
    <text evidence="2">The sequence shown here is derived from an EMBL/GenBank/DDBJ whole genome shotgun (WGS) entry which is preliminary data.</text>
</comment>
<evidence type="ECO:0000313" key="3">
    <source>
        <dbReference type="Proteomes" id="UP001515480"/>
    </source>
</evidence>
<proteinExistence type="predicted"/>
<dbReference type="EMBL" id="JBGBPQ010000006">
    <property type="protein sequence ID" value="KAL1523096.1"/>
    <property type="molecule type" value="Genomic_DNA"/>
</dbReference>
<accession>A0AB34JR33</accession>
<feature type="region of interest" description="Disordered" evidence="1">
    <location>
        <begin position="1"/>
        <end position="22"/>
    </location>
</feature>